<accession>A0A164HE80</accession>
<evidence type="ECO:0000313" key="2">
    <source>
        <dbReference type="Proteomes" id="UP000076858"/>
    </source>
</evidence>
<dbReference type="AlphaFoldDB" id="A0A164HE80"/>
<comment type="caution">
    <text evidence="1">The sequence shown here is derived from an EMBL/GenBank/DDBJ whole genome shotgun (WGS) entry which is preliminary data.</text>
</comment>
<keyword evidence="2" id="KW-1185">Reference proteome</keyword>
<evidence type="ECO:0000313" key="1">
    <source>
        <dbReference type="EMBL" id="KZS00032.1"/>
    </source>
</evidence>
<organism evidence="1 2">
    <name type="scientific">Daphnia magna</name>
    <dbReference type="NCBI Taxonomy" id="35525"/>
    <lineage>
        <taxon>Eukaryota</taxon>
        <taxon>Metazoa</taxon>
        <taxon>Ecdysozoa</taxon>
        <taxon>Arthropoda</taxon>
        <taxon>Crustacea</taxon>
        <taxon>Branchiopoda</taxon>
        <taxon>Diplostraca</taxon>
        <taxon>Cladocera</taxon>
        <taxon>Anomopoda</taxon>
        <taxon>Daphniidae</taxon>
        <taxon>Daphnia</taxon>
    </lineage>
</organism>
<dbReference type="EMBL" id="LRGB01011896">
    <property type="protein sequence ID" value="KZS00032.1"/>
    <property type="molecule type" value="Genomic_DNA"/>
</dbReference>
<name>A0A164HE80_9CRUS</name>
<gene>
    <name evidence="1" type="ORF">APZ42_003856</name>
</gene>
<reference evidence="1 2" key="1">
    <citation type="submission" date="2016-03" db="EMBL/GenBank/DDBJ databases">
        <title>EvidentialGene: Evidence-directed Construction of Genes on Genomes.</title>
        <authorList>
            <person name="Gilbert D.G."/>
            <person name="Choi J.-H."/>
            <person name="Mockaitis K."/>
            <person name="Colbourne J."/>
            <person name="Pfrender M."/>
        </authorList>
    </citation>
    <scope>NUCLEOTIDE SEQUENCE [LARGE SCALE GENOMIC DNA]</scope>
    <source>
        <strain evidence="1 2">Xinb3</strain>
        <tissue evidence="1">Complete organism</tissue>
    </source>
</reference>
<protein>
    <submittedName>
        <fullName evidence="1">Uncharacterized protein</fullName>
    </submittedName>
</protein>
<dbReference type="Proteomes" id="UP000076858">
    <property type="component" value="Unassembled WGS sequence"/>
</dbReference>
<feature type="non-terminal residue" evidence="1">
    <location>
        <position position="1"/>
    </location>
</feature>
<proteinExistence type="predicted"/>
<sequence>SIKCVPTPLRDCSLLFQCTCFHWFERVHVTFSAWKKIDHLKRVRTAA</sequence>
<feature type="non-terminal residue" evidence="1">
    <location>
        <position position="47"/>
    </location>
</feature>